<gene>
    <name evidence="1" type="primary">rsmH</name>
    <name evidence="1" type="ORF">JYE49_03515</name>
</gene>
<dbReference type="EMBL" id="CP068393">
    <property type="protein sequence ID" value="QUC68589.1"/>
    <property type="molecule type" value="Genomic_DNA"/>
</dbReference>
<sequence>MEFKHEPVLLNEVLEWMNVQPDGVYCDGTLGGGGHSGAILKASGGTARLYGIDRDENAILAASERLKDYPGFTAIRGNFHDAKKLLEETGAEALDGALLDLGVSSPQLDTAERGFSYHEDAPLDMRMDQRQTMTAADFLNTADEREIMEVIRDYGEEKWAARIARIICEHRAEKPFATTFDLVHAVDAAIPKAVRRKDDGHPARRTFQAIRIAVNDELKPLEQALKDLTDCLKPGGRICVITFHSLEDRIVKRCFKTLENPCICPPKAPICTCGRKPVVKVLAGGAVAPSKEEIERNPRSRSAKLRVAEKRRTEA</sequence>
<accession>A0AC61MZA0</accession>
<dbReference type="Proteomes" id="UP000682782">
    <property type="component" value="Chromosome"/>
</dbReference>
<protein>
    <submittedName>
        <fullName evidence="1">16S rRNA (Cytosine(1402)-N(4))-methyltransferase RsmH</fullName>
    </submittedName>
</protein>
<evidence type="ECO:0000313" key="2">
    <source>
        <dbReference type="Proteomes" id="UP000682782"/>
    </source>
</evidence>
<name>A0AC61MZA0_9FIRM</name>
<proteinExistence type="predicted"/>
<organism evidence="1 2">
    <name type="scientific">Aristaeella hokkaidonensis</name>
    <dbReference type="NCBI Taxonomy" id="3046382"/>
    <lineage>
        <taxon>Bacteria</taxon>
        <taxon>Bacillati</taxon>
        <taxon>Bacillota</taxon>
        <taxon>Clostridia</taxon>
        <taxon>Eubacteriales</taxon>
        <taxon>Aristaeellaceae</taxon>
        <taxon>Aristaeella</taxon>
    </lineage>
</organism>
<keyword evidence="2" id="KW-1185">Reference proteome</keyword>
<evidence type="ECO:0000313" key="1">
    <source>
        <dbReference type="EMBL" id="QUC68589.1"/>
    </source>
</evidence>
<reference evidence="1" key="1">
    <citation type="submission" date="2021-01" db="EMBL/GenBank/DDBJ databases">
        <title>Complete genome sequence of Clostridiales bacterium R-7.</title>
        <authorList>
            <person name="Mahoney-Kurpe S.C."/>
            <person name="Palevich N."/>
            <person name="Koike S."/>
            <person name="Moon C.D."/>
            <person name="Attwood G.T."/>
        </authorList>
    </citation>
    <scope>NUCLEOTIDE SEQUENCE</scope>
    <source>
        <strain evidence="1">R-7</strain>
    </source>
</reference>